<evidence type="ECO:0000313" key="2">
    <source>
        <dbReference type="Proteomes" id="UP000020077"/>
    </source>
</evidence>
<name>A0A080M959_9PROT</name>
<accession>A0A080M959</accession>
<dbReference type="Proteomes" id="UP000020077">
    <property type="component" value="Unassembled WGS sequence"/>
</dbReference>
<reference evidence="1 2" key="1">
    <citation type="submission" date="2014-02" db="EMBL/GenBank/DDBJ databases">
        <title>Expanding our view of genomic diversity in Candidatus Accumulibacter clades.</title>
        <authorList>
            <person name="Skennerton C.T."/>
            <person name="Barr J.J."/>
            <person name="Slater F.R."/>
            <person name="Bond P.L."/>
            <person name="Tyson G.W."/>
        </authorList>
    </citation>
    <scope>NUCLEOTIDE SEQUENCE [LARGE SCALE GENOMIC DNA]</scope>
    <source>
        <strain evidence="2">BA-91</strain>
    </source>
</reference>
<evidence type="ECO:0000313" key="1">
    <source>
        <dbReference type="EMBL" id="KFB73634.1"/>
    </source>
</evidence>
<protein>
    <submittedName>
        <fullName evidence="1">Uncharacterized protein</fullName>
    </submittedName>
</protein>
<gene>
    <name evidence="1" type="ORF">AW09_001111</name>
</gene>
<dbReference type="EMBL" id="JDVG02000191">
    <property type="protein sequence ID" value="KFB73634.1"/>
    <property type="molecule type" value="Genomic_DNA"/>
</dbReference>
<sequence>MPKIQPLSFISVIGSPAKAPNRPMVITNGMTICIVVTPKLPSPAFRPSAVPCSRFGKKVLMLDIELAKLPPPTPDHSAIS</sequence>
<dbReference type="AlphaFoldDB" id="A0A080M959"/>
<organism evidence="1 2">
    <name type="scientific">Candidatus Accumulibacter phosphatis</name>
    <dbReference type="NCBI Taxonomy" id="327160"/>
    <lineage>
        <taxon>Bacteria</taxon>
        <taxon>Pseudomonadati</taxon>
        <taxon>Pseudomonadota</taxon>
        <taxon>Betaproteobacteria</taxon>
        <taxon>Candidatus Accumulibacter</taxon>
    </lineage>
</organism>
<comment type="caution">
    <text evidence="1">The sequence shown here is derived from an EMBL/GenBank/DDBJ whole genome shotgun (WGS) entry which is preliminary data.</text>
</comment>
<proteinExistence type="predicted"/>